<organism evidence="1 2">
    <name type="scientific">Melastoma candidum</name>
    <dbReference type="NCBI Taxonomy" id="119954"/>
    <lineage>
        <taxon>Eukaryota</taxon>
        <taxon>Viridiplantae</taxon>
        <taxon>Streptophyta</taxon>
        <taxon>Embryophyta</taxon>
        <taxon>Tracheophyta</taxon>
        <taxon>Spermatophyta</taxon>
        <taxon>Magnoliopsida</taxon>
        <taxon>eudicotyledons</taxon>
        <taxon>Gunneridae</taxon>
        <taxon>Pentapetalae</taxon>
        <taxon>rosids</taxon>
        <taxon>malvids</taxon>
        <taxon>Myrtales</taxon>
        <taxon>Melastomataceae</taxon>
        <taxon>Melastomatoideae</taxon>
        <taxon>Melastomateae</taxon>
        <taxon>Melastoma</taxon>
    </lineage>
</organism>
<gene>
    <name evidence="1" type="ORF">MLD38_038907</name>
</gene>
<evidence type="ECO:0000313" key="2">
    <source>
        <dbReference type="Proteomes" id="UP001057402"/>
    </source>
</evidence>
<proteinExistence type="predicted"/>
<evidence type="ECO:0000313" key="1">
    <source>
        <dbReference type="EMBL" id="KAI4303255.1"/>
    </source>
</evidence>
<dbReference type="Proteomes" id="UP001057402">
    <property type="component" value="Chromosome 12"/>
</dbReference>
<reference evidence="2" key="1">
    <citation type="journal article" date="2023" name="Front. Plant Sci.">
        <title>Chromosomal-level genome assembly of Melastoma candidum provides insights into trichome evolution.</title>
        <authorList>
            <person name="Zhong Y."/>
            <person name="Wu W."/>
            <person name="Sun C."/>
            <person name="Zou P."/>
            <person name="Liu Y."/>
            <person name="Dai S."/>
            <person name="Zhou R."/>
        </authorList>
    </citation>
    <scope>NUCLEOTIDE SEQUENCE [LARGE SCALE GENOMIC DNA]</scope>
</reference>
<comment type="caution">
    <text evidence="1">The sequence shown here is derived from an EMBL/GenBank/DDBJ whole genome shotgun (WGS) entry which is preliminary data.</text>
</comment>
<sequence length="279" mass="30645">MDNHRCNLCSRRFLNGRALGGHMKAHLSFLPPLRENHRKNVRFPDPNSDSEAESSDRGGWKKSRSRRGVARDGAESPEAEPVSSVSDTSPEEDVAMCLMMLCRDDGWRNRLKAGGENGTDSGWAADTQKKVHQCEICKKCFRSSQALGGHRIIHRKKVAVTAKEKTVVSGKRESSRSGNHEYGYMDESRRIFECPFCGKVFNSGQALGGHKRSHLMGGPGRWQSSCAVIADGRGENVNNNSCSNSRIDLNLPAPTEDEDVCSVVSDDHGGGTTSRLNKS</sequence>
<name>A0ACB9L137_9MYRT</name>
<protein>
    <submittedName>
        <fullName evidence="1">Uncharacterized protein</fullName>
    </submittedName>
</protein>
<accession>A0ACB9L137</accession>
<keyword evidence="2" id="KW-1185">Reference proteome</keyword>
<dbReference type="EMBL" id="CM042891">
    <property type="protein sequence ID" value="KAI4303255.1"/>
    <property type="molecule type" value="Genomic_DNA"/>
</dbReference>